<dbReference type="OrthoDB" id="294046at2759"/>
<organism evidence="10 11">
    <name type="scientific">Pseudocohnilembus persalinus</name>
    <name type="common">Ciliate</name>
    <dbReference type="NCBI Taxonomy" id="266149"/>
    <lineage>
        <taxon>Eukaryota</taxon>
        <taxon>Sar</taxon>
        <taxon>Alveolata</taxon>
        <taxon>Ciliophora</taxon>
        <taxon>Intramacronucleata</taxon>
        <taxon>Oligohymenophorea</taxon>
        <taxon>Scuticociliatia</taxon>
        <taxon>Philasterida</taxon>
        <taxon>Pseudocohnilembidae</taxon>
        <taxon>Pseudocohnilembus</taxon>
    </lineage>
</organism>
<evidence type="ECO:0000256" key="2">
    <source>
        <dbReference type="ARBA" id="ARBA00004496"/>
    </source>
</evidence>
<dbReference type="InterPro" id="IPR045550">
    <property type="entry name" value="AARE_N"/>
</dbReference>
<dbReference type="InterPro" id="IPR001375">
    <property type="entry name" value="Peptidase_S9_cat"/>
</dbReference>
<evidence type="ECO:0000313" key="10">
    <source>
        <dbReference type="EMBL" id="KRX10654.1"/>
    </source>
</evidence>
<dbReference type="InParanoid" id="A0A0V0R846"/>
<evidence type="ECO:0000256" key="4">
    <source>
        <dbReference type="ARBA" id="ARBA00011881"/>
    </source>
</evidence>
<evidence type="ECO:0000256" key="1">
    <source>
        <dbReference type="ARBA" id="ARBA00000721"/>
    </source>
</evidence>
<keyword evidence="7" id="KW-0378">Hydrolase</keyword>
<comment type="catalytic activity">
    <reaction evidence="1">
        <text>Cleavage of an N-acetyl or N-formyl amino acid from the N-terminus of a polypeptide.</text>
        <dbReference type="EC" id="3.4.19.1"/>
    </reaction>
</comment>
<evidence type="ECO:0000256" key="6">
    <source>
        <dbReference type="ARBA" id="ARBA00022490"/>
    </source>
</evidence>
<comment type="caution">
    <text evidence="10">The sequence shown here is derived from an EMBL/GenBank/DDBJ whole genome shotgun (WGS) entry which is preliminary data.</text>
</comment>
<dbReference type="InterPro" id="IPR029058">
    <property type="entry name" value="AB_hydrolase_fold"/>
</dbReference>
<evidence type="ECO:0000259" key="9">
    <source>
        <dbReference type="Pfam" id="PF19283"/>
    </source>
</evidence>
<evidence type="ECO:0000256" key="3">
    <source>
        <dbReference type="ARBA" id="ARBA00010040"/>
    </source>
</evidence>
<keyword evidence="11" id="KW-1185">Reference proteome</keyword>
<dbReference type="Pfam" id="PF19283">
    <property type="entry name" value="APEH_N"/>
    <property type="match status" value="1"/>
</dbReference>
<dbReference type="EMBL" id="LDAU01000025">
    <property type="protein sequence ID" value="KRX10654.1"/>
    <property type="molecule type" value="Genomic_DNA"/>
</dbReference>
<dbReference type="GO" id="GO:0004252">
    <property type="term" value="F:serine-type endopeptidase activity"/>
    <property type="evidence" value="ECO:0007669"/>
    <property type="project" value="TreeGrafter"/>
</dbReference>
<dbReference type="AlphaFoldDB" id="A0A0V0R846"/>
<gene>
    <name evidence="10" type="ORF">PPERSA_05474</name>
</gene>
<dbReference type="PANTHER" id="PTHR42776">
    <property type="entry name" value="SERINE PEPTIDASE S9 FAMILY MEMBER"/>
    <property type="match status" value="1"/>
</dbReference>
<comment type="subcellular location">
    <subcellularLocation>
        <location evidence="2">Cytoplasm</location>
    </subcellularLocation>
</comment>
<dbReference type="Pfam" id="PF00326">
    <property type="entry name" value="Peptidase_S9"/>
    <property type="match status" value="1"/>
</dbReference>
<reference evidence="10 11" key="1">
    <citation type="journal article" date="2015" name="Sci. Rep.">
        <title>Genome of the facultative scuticociliatosis pathogen Pseudocohnilembus persalinus provides insight into its virulence through horizontal gene transfer.</title>
        <authorList>
            <person name="Xiong J."/>
            <person name="Wang G."/>
            <person name="Cheng J."/>
            <person name="Tian M."/>
            <person name="Pan X."/>
            <person name="Warren A."/>
            <person name="Jiang C."/>
            <person name="Yuan D."/>
            <person name="Miao W."/>
        </authorList>
    </citation>
    <scope>NUCLEOTIDE SEQUENCE [LARGE SCALE GENOMIC DNA]</scope>
    <source>
        <strain evidence="10">36N120E</strain>
    </source>
</reference>
<dbReference type="OMA" id="WNKDSTH"/>
<dbReference type="PANTHER" id="PTHR42776:SF4">
    <property type="entry name" value="ACYLAMINO-ACID-RELEASING ENZYME"/>
    <property type="match status" value="1"/>
</dbReference>
<dbReference type="EC" id="3.4.19.1" evidence="5"/>
<feature type="domain" description="Peptidase S9 prolyl oligopeptidase catalytic" evidence="8">
    <location>
        <begin position="458"/>
        <end position="638"/>
    </location>
</feature>
<dbReference type="Gene3D" id="3.40.50.1820">
    <property type="entry name" value="alpha/beta hydrolase"/>
    <property type="match status" value="1"/>
</dbReference>
<feature type="domain" description="Acylamino-acid-releasing enzyme N-terminal" evidence="9">
    <location>
        <begin position="26"/>
        <end position="338"/>
    </location>
</feature>
<comment type="similarity">
    <text evidence="3">Belongs to the peptidase S9C family.</text>
</comment>
<evidence type="ECO:0000256" key="5">
    <source>
        <dbReference type="ARBA" id="ARBA00012917"/>
    </source>
</evidence>
<dbReference type="SUPFAM" id="SSF53474">
    <property type="entry name" value="alpha/beta-Hydrolases"/>
    <property type="match status" value="1"/>
</dbReference>
<dbReference type="Proteomes" id="UP000054937">
    <property type="component" value="Unassembled WGS sequence"/>
</dbReference>
<dbReference type="GO" id="GO:0006508">
    <property type="term" value="P:proteolysis"/>
    <property type="evidence" value="ECO:0007669"/>
    <property type="project" value="InterPro"/>
</dbReference>
<accession>A0A0V0R846</accession>
<evidence type="ECO:0000259" key="8">
    <source>
        <dbReference type="Pfam" id="PF00326"/>
    </source>
</evidence>
<keyword evidence="6" id="KW-0963">Cytoplasm</keyword>
<comment type="subunit">
    <text evidence="4">Homotetramer.</text>
</comment>
<protein>
    <recommendedName>
        <fullName evidence="5">acylaminoacyl-peptidase</fullName>
        <ecNumber evidence="5">3.4.19.1</ecNumber>
    </recommendedName>
</protein>
<proteinExistence type="inferred from homology"/>
<evidence type="ECO:0000256" key="7">
    <source>
        <dbReference type="ARBA" id="ARBA00022801"/>
    </source>
</evidence>
<evidence type="ECO:0000313" key="11">
    <source>
        <dbReference type="Proteomes" id="UP000054937"/>
    </source>
</evidence>
<name>A0A0V0R846_PSEPJ</name>
<sequence length="665" mass="79003">MSLLKQCCYSEIHEDILNNTIVGEPFIWNYNSDKFLYIANKKKDTQKFWLDNQQLNEQEIQYSENFNRYEQGYGEQMDLVLQPQIYEYDVKNNQIKLIQIPLDQFPCFPQYIDKFSENIIYQAYQIGKESRYGIINNFNRESSIYILDRQKFDQQLNEKEKKENENDKIFNFNFNYIQQISSEIVALRPVVSYDYSKVFYFFGNMQEAQVNYLRIKLIIFDESFNIKDNYEITNNVNGQYMENQFMGVNGYHIDLKMAFWLNDNESFCFTTIQQGQQQLFLANLKNNKIFQINNNEMLSDVFNILHYDSKNNIIFGKSENPTHYQHLQILNLNKLQKSFKKSILDLQQKEIKQSWLQVDFLSLLDPNNTNIYTQIQDFLKQNLKEEILQYQDVQATFWRIQNYAENFNKLPEKVKNAIKQILEIENYYENQEKKPTMVLLHGGPHTAVLGYYRDLWVYYILRGYNFLCPNYSGSAGYGINFAMRIQQNIGIIDRKEIKQFIYQLIERKITDPKKIYTQGGGIFAGQDPLLFSAIIIKNPVLNLPFMTNISDMPDWVQGQICKQSKMNWSHYDSEMYKQMFEHSPMKMPPKIKVLQLLGAKDKRVPYQQGLAYDALDKFNQSKVETYVYDKAGHGLNDSLQSEFDVNIKCALFLEREQFDKNQQNI</sequence>